<dbReference type="InterPro" id="IPR000595">
    <property type="entry name" value="cNMP-bd_dom"/>
</dbReference>
<dbReference type="GO" id="GO:0003700">
    <property type="term" value="F:DNA-binding transcription factor activity"/>
    <property type="evidence" value="ECO:0007669"/>
    <property type="project" value="TreeGrafter"/>
</dbReference>
<sequence length="230" mass="26068">MQNDKLDIAQILRRIPLFQELSQEQIEHLATQTREKRLHKGEMLFQKGDQPRGFYAIVYGQMKLAFPSASGNEKVVEILGPQQSFGEAVMFMDRPYPVFAESLADTLLLHIARQAVFEMLETDASFARRMLAGLALRLHGLIRDVESYSLRSSTQRVIGFLLQRSGNSDDEAREVEIDLPTSKQVIASRLNLTPETLSRIFHDLAAAKLISVHGKHVTVHGVKKLREYEP</sequence>
<evidence type="ECO:0000259" key="4">
    <source>
        <dbReference type="PROSITE" id="PS50042"/>
    </source>
</evidence>
<dbReference type="Gene3D" id="2.60.120.10">
    <property type="entry name" value="Jelly Rolls"/>
    <property type="match status" value="1"/>
</dbReference>
<dbReference type="GO" id="GO:0005829">
    <property type="term" value="C:cytosol"/>
    <property type="evidence" value="ECO:0007669"/>
    <property type="project" value="TreeGrafter"/>
</dbReference>
<name>A0A809RB11_9PROT</name>
<dbReference type="SMART" id="SM00419">
    <property type="entry name" value="HTH_CRP"/>
    <property type="match status" value="1"/>
</dbReference>
<gene>
    <name evidence="6" type="ORF">DSYM_22340</name>
</gene>
<dbReference type="Pfam" id="PF13545">
    <property type="entry name" value="HTH_Crp_2"/>
    <property type="match status" value="1"/>
</dbReference>
<dbReference type="PANTHER" id="PTHR24567">
    <property type="entry name" value="CRP FAMILY TRANSCRIPTIONAL REGULATORY PROTEIN"/>
    <property type="match status" value="1"/>
</dbReference>
<dbReference type="CDD" id="cd00038">
    <property type="entry name" value="CAP_ED"/>
    <property type="match status" value="1"/>
</dbReference>
<proteinExistence type="predicted"/>
<dbReference type="SUPFAM" id="SSF51206">
    <property type="entry name" value="cAMP-binding domain-like"/>
    <property type="match status" value="1"/>
</dbReference>
<dbReference type="KEGG" id="ddz:DSYM_22340"/>
<feature type="domain" description="HTH crp-type" evidence="5">
    <location>
        <begin position="151"/>
        <end position="223"/>
    </location>
</feature>
<evidence type="ECO:0000256" key="1">
    <source>
        <dbReference type="ARBA" id="ARBA00023015"/>
    </source>
</evidence>
<keyword evidence="1" id="KW-0805">Transcription regulation</keyword>
<dbReference type="Proteomes" id="UP000662914">
    <property type="component" value="Chromosome"/>
</dbReference>
<accession>A0A809RB11</accession>
<dbReference type="Pfam" id="PF00027">
    <property type="entry name" value="cNMP_binding"/>
    <property type="match status" value="1"/>
</dbReference>
<dbReference type="Gene3D" id="1.10.10.10">
    <property type="entry name" value="Winged helix-like DNA-binding domain superfamily/Winged helix DNA-binding domain"/>
    <property type="match status" value="1"/>
</dbReference>
<dbReference type="InterPro" id="IPR014710">
    <property type="entry name" value="RmlC-like_jellyroll"/>
</dbReference>
<protein>
    <submittedName>
        <fullName evidence="6">Crp/Fnr family transcriptional regulator</fullName>
    </submittedName>
</protein>
<dbReference type="SMART" id="SM00100">
    <property type="entry name" value="cNMP"/>
    <property type="match status" value="1"/>
</dbReference>
<evidence type="ECO:0000256" key="3">
    <source>
        <dbReference type="ARBA" id="ARBA00023163"/>
    </source>
</evidence>
<dbReference type="InterPro" id="IPR036390">
    <property type="entry name" value="WH_DNA-bd_sf"/>
</dbReference>
<dbReference type="AlphaFoldDB" id="A0A809RB11"/>
<dbReference type="InterPro" id="IPR018490">
    <property type="entry name" value="cNMP-bd_dom_sf"/>
</dbReference>
<dbReference type="InterPro" id="IPR050397">
    <property type="entry name" value="Env_Response_Regulators"/>
</dbReference>
<dbReference type="EMBL" id="AP021857">
    <property type="protein sequence ID" value="BBO21535.1"/>
    <property type="molecule type" value="Genomic_DNA"/>
</dbReference>
<evidence type="ECO:0000313" key="6">
    <source>
        <dbReference type="EMBL" id="BBO21535.1"/>
    </source>
</evidence>
<feature type="domain" description="Cyclic nucleotide-binding" evidence="4">
    <location>
        <begin position="17"/>
        <end position="137"/>
    </location>
</feature>
<dbReference type="SUPFAM" id="SSF46785">
    <property type="entry name" value="Winged helix' DNA-binding domain"/>
    <property type="match status" value="1"/>
</dbReference>
<dbReference type="PANTHER" id="PTHR24567:SF74">
    <property type="entry name" value="HTH-TYPE TRANSCRIPTIONAL REGULATOR ARCR"/>
    <property type="match status" value="1"/>
</dbReference>
<dbReference type="PROSITE" id="PS51063">
    <property type="entry name" value="HTH_CRP_2"/>
    <property type="match status" value="1"/>
</dbReference>
<dbReference type="PROSITE" id="PS50042">
    <property type="entry name" value="CNMP_BINDING_3"/>
    <property type="match status" value="1"/>
</dbReference>
<dbReference type="GO" id="GO:0003677">
    <property type="term" value="F:DNA binding"/>
    <property type="evidence" value="ECO:0007669"/>
    <property type="project" value="UniProtKB-KW"/>
</dbReference>
<evidence type="ECO:0000256" key="2">
    <source>
        <dbReference type="ARBA" id="ARBA00023125"/>
    </source>
</evidence>
<dbReference type="InterPro" id="IPR012318">
    <property type="entry name" value="HTH_CRP"/>
</dbReference>
<keyword evidence="3" id="KW-0804">Transcription</keyword>
<evidence type="ECO:0000259" key="5">
    <source>
        <dbReference type="PROSITE" id="PS51063"/>
    </source>
</evidence>
<dbReference type="InterPro" id="IPR036388">
    <property type="entry name" value="WH-like_DNA-bd_sf"/>
</dbReference>
<organism evidence="6 7">
    <name type="scientific">Candidatus Desulfobacillus denitrificans</name>
    <dbReference type="NCBI Taxonomy" id="2608985"/>
    <lineage>
        <taxon>Bacteria</taxon>
        <taxon>Pseudomonadati</taxon>
        <taxon>Pseudomonadota</taxon>
        <taxon>Betaproteobacteria</taxon>
        <taxon>Candidatus Desulfobacillus</taxon>
    </lineage>
</organism>
<evidence type="ECO:0000313" key="7">
    <source>
        <dbReference type="Proteomes" id="UP000662914"/>
    </source>
</evidence>
<keyword evidence="2" id="KW-0238">DNA-binding</keyword>
<reference evidence="6" key="1">
    <citation type="journal article" name="DNA Res.">
        <title>The physiological potential of anammox bacteria as revealed by their core genome structure.</title>
        <authorList>
            <person name="Okubo T."/>
            <person name="Toyoda A."/>
            <person name="Fukuhara K."/>
            <person name="Uchiyama I."/>
            <person name="Harigaya Y."/>
            <person name="Kuroiwa M."/>
            <person name="Suzuki T."/>
            <person name="Murakami Y."/>
            <person name="Suwa Y."/>
            <person name="Takami H."/>
        </authorList>
    </citation>
    <scope>NUCLEOTIDE SEQUENCE</scope>
    <source>
        <strain evidence="6">317325-3</strain>
    </source>
</reference>